<keyword evidence="2" id="KW-1185">Reference proteome</keyword>
<dbReference type="AlphaFoldDB" id="A0A5C6RZK2"/>
<dbReference type="RefSeq" id="WP_147100014.1">
    <property type="nucleotide sequence ID" value="NZ_JBHUFH010000010.1"/>
</dbReference>
<dbReference type="OrthoDB" id="9149606at2"/>
<protein>
    <submittedName>
        <fullName evidence="1">Uncharacterized protein</fullName>
    </submittedName>
</protein>
<comment type="caution">
    <text evidence="1">The sequence shown here is derived from an EMBL/GenBank/DDBJ whole genome shotgun (WGS) entry which is preliminary data.</text>
</comment>
<evidence type="ECO:0000313" key="2">
    <source>
        <dbReference type="Proteomes" id="UP000321562"/>
    </source>
</evidence>
<gene>
    <name evidence="1" type="ORF">FQV27_14870</name>
</gene>
<accession>A0A5C6RZK2</accession>
<dbReference type="EMBL" id="VOPL01000007">
    <property type="protein sequence ID" value="TXB67385.1"/>
    <property type="molecule type" value="Genomic_DNA"/>
</dbReference>
<name>A0A5C6RZK2_9RHOB</name>
<reference evidence="1 2" key="1">
    <citation type="submission" date="2019-08" db="EMBL/GenBank/DDBJ databases">
        <authorList>
            <person name="Ye J."/>
        </authorList>
    </citation>
    <scope>NUCLEOTIDE SEQUENCE [LARGE SCALE GENOMIC DNA]</scope>
    <source>
        <strain evidence="1 2">TK008</strain>
    </source>
</reference>
<dbReference type="Proteomes" id="UP000321562">
    <property type="component" value="Unassembled WGS sequence"/>
</dbReference>
<sequence>MTEKSVTQFALDHERLASANDGFEAGPTFNACLNAHGMYETMRFVLRLSPRNHELMERIESNEFDASAAPADLIQAYSTYIHETIHWWQHVGSTSGLLFSLSYLAQCHSSMGELKEVLATIGAKKPLKGYTDQMLLKEGHSAQAKLAAANAAVNNALDVEYYKYYAYEPRENIHWMIEENHFESVGHGYFIVYGQLVGMIADAIDPEFKILPKMSEWDAEVQRLNAAQHEGFYWRSPVRLPATGMRAIYEGQARFIQLQFLNNTQEEPLSVTDLRDMGYFSGIYVEAFERFLELADAEWPEHLDDPLIGLFLLVCDLSINPTRGLPLDVTSFEDLILDVDVGVRFTKLCFCVKELPHLKRSITEYSREEYVVVSGELTKAAGYDHPMEGLSAVLKWLEKAPGLPKLMEEYRTFEYEPMNLPIRVFLSHFVALCQDKMEHPEFFCWPGAYLAGDKNKKEVRDVWLRHLSLFSDRGDKEGVYPRRWTNRTEKAVMDTFQRFYSTMALYDLTRQWLLKDGPFVCDFRWLFENYDQTQAEAWGNESFKKLYGVALDDFELVQ</sequence>
<evidence type="ECO:0000313" key="1">
    <source>
        <dbReference type="EMBL" id="TXB67385.1"/>
    </source>
</evidence>
<organism evidence="1 2">
    <name type="scientific">Paracoccus aurantiacus</name>
    <dbReference type="NCBI Taxonomy" id="2599412"/>
    <lineage>
        <taxon>Bacteria</taxon>
        <taxon>Pseudomonadati</taxon>
        <taxon>Pseudomonadota</taxon>
        <taxon>Alphaproteobacteria</taxon>
        <taxon>Rhodobacterales</taxon>
        <taxon>Paracoccaceae</taxon>
        <taxon>Paracoccus</taxon>
    </lineage>
</organism>
<proteinExistence type="predicted"/>